<dbReference type="AlphaFoldDB" id="A0A0H2S2Z0"/>
<proteinExistence type="predicted"/>
<dbReference type="Proteomes" id="UP000053477">
    <property type="component" value="Unassembled WGS sequence"/>
</dbReference>
<evidence type="ECO:0000313" key="3">
    <source>
        <dbReference type="Proteomes" id="UP000053477"/>
    </source>
</evidence>
<dbReference type="InParanoid" id="A0A0H2S2Z0"/>
<feature type="region of interest" description="Disordered" evidence="1">
    <location>
        <begin position="1"/>
        <end position="46"/>
    </location>
</feature>
<keyword evidence="3" id="KW-1185">Reference proteome</keyword>
<feature type="region of interest" description="Disordered" evidence="1">
    <location>
        <begin position="62"/>
        <end position="81"/>
    </location>
</feature>
<reference evidence="2 3" key="1">
    <citation type="submission" date="2015-04" db="EMBL/GenBank/DDBJ databases">
        <title>Complete genome sequence of Schizopora paradoxa KUC8140, a cosmopolitan wood degrader in East Asia.</title>
        <authorList>
            <consortium name="DOE Joint Genome Institute"/>
            <person name="Min B."/>
            <person name="Park H."/>
            <person name="Jang Y."/>
            <person name="Kim J.-J."/>
            <person name="Kim K.H."/>
            <person name="Pangilinan J."/>
            <person name="Lipzen A."/>
            <person name="Riley R."/>
            <person name="Grigoriev I.V."/>
            <person name="Spatafora J.W."/>
            <person name="Choi I.-G."/>
        </authorList>
    </citation>
    <scope>NUCLEOTIDE SEQUENCE [LARGE SCALE GENOMIC DNA]</scope>
    <source>
        <strain evidence="2 3">KUC8140</strain>
    </source>
</reference>
<protein>
    <submittedName>
        <fullName evidence="2">Uncharacterized protein</fullName>
    </submittedName>
</protein>
<accession>A0A0H2S2Z0</accession>
<gene>
    <name evidence="2" type="ORF">SCHPADRAFT_127980</name>
</gene>
<sequence>MANQGEDRGRRKRDKIRNFLGGFLTPSRGRPEDSEDPLASRNRRSTFTRTLSKSLRERVHSNKLNISSGLGSLQTNNNSHSPRALASEYYADGSHSPIQPSSIEATSMGKLVPAIGHGTPGTDANKEAASASNWCPSWIRLRSSSEARQAQGTSNSKQFAIEYAIPATSFVIFVLETVEKLGEGLPGVGAVGVVLSILKNIKSVVEGNEDVKEALEYVEGVLEDVESSAVALDEIAVSPSDCADFIE</sequence>
<name>A0A0H2S2Z0_9AGAM</name>
<evidence type="ECO:0000256" key="1">
    <source>
        <dbReference type="SAM" id="MobiDB-lite"/>
    </source>
</evidence>
<evidence type="ECO:0000313" key="2">
    <source>
        <dbReference type="EMBL" id="KLO18277.1"/>
    </source>
</evidence>
<dbReference type="EMBL" id="KQ085896">
    <property type="protein sequence ID" value="KLO18277.1"/>
    <property type="molecule type" value="Genomic_DNA"/>
</dbReference>
<organism evidence="2 3">
    <name type="scientific">Schizopora paradoxa</name>
    <dbReference type="NCBI Taxonomy" id="27342"/>
    <lineage>
        <taxon>Eukaryota</taxon>
        <taxon>Fungi</taxon>
        <taxon>Dikarya</taxon>
        <taxon>Basidiomycota</taxon>
        <taxon>Agaricomycotina</taxon>
        <taxon>Agaricomycetes</taxon>
        <taxon>Hymenochaetales</taxon>
        <taxon>Schizoporaceae</taxon>
        <taxon>Schizopora</taxon>
    </lineage>
</organism>